<dbReference type="InterPro" id="IPR006076">
    <property type="entry name" value="FAD-dep_OxRdtase"/>
</dbReference>
<evidence type="ECO:0000313" key="9">
    <source>
        <dbReference type="Proteomes" id="UP000016931"/>
    </source>
</evidence>
<evidence type="ECO:0000313" key="8">
    <source>
        <dbReference type="EMBL" id="EMF11554.1"/>
    </source>
</evidence>
<dbReference type="Pfam" id="PF01266">
    <property type="entry name" value="DAO"/>
    <property type="match status" value="1"/>
</dbReference>
<dbReference type="OMA" id="IHPWFWS"/>
<keyword evidence="3" id="KW-0285">Flavoprotein</keyword>
<dbReference type="InterPro" id="IPR036188">
    <property type="entry name" value="FAD/NAD-bd_sf"/>
</dbReference>
<dbReference type="Proteomes" id="UP000016931">
    <property type="component" value="Unassembled WGS sequence"/>
</dbReference>
<gene>
    <name evidence="8" type="ORF">SEPMUDRAFT_47354</name>
</gene>
<evidence type="ECO:0000256" key="6">
    <source>
        <dbReference type="SAM" id="MobiDB-lite"/>
    </source>
</evidence>
<dbReference type="SUPFAM" id="SSF51905">
    <property type="entry name" value="FAD/NAD(P)-binding domain"/>
    <property type="match status" value="1"/>
</dbReference>
<dbReference type="eggNOG" id="KOG2820">
    <property type="taxonomic scope" value="Eukaryota"/>
</dbReference>
<dbReference type="AlphaFoldDB" id="M3BW59"/>
<evidence type="ECO:0000259" key="7">
    <source>
        <dbReference type="Pfam" id="PF01266"/>
    </source>
</evidence>
<dbReference type="OrthoDB" id="2219495at2759"/>
<organism evidence="8 9">
    <name type="scientific">Sphaerulina musiva (strain SO2202)</name>
    <name type="common">Poplar stem canker fungus</name>
    <name type="synonym">Septoria musiva</name>
    <dbReference type="NCBI Taxonomy" id="692275"/>
    <lineage>
        <taxon>Eukaryota</taxon>
        <taxon>Fungi</taxon>
        <taxon>Dikarya</taxon>
        <taxon>Ascomycota</taxon>
        <taxon>Pezizomycotina</taxon>
        <taxon>Dothideomycetes</taxon>
        <taxon>Dothideomycetidae</taxon>
        <taxon>Mycosphaerellales</taxon>
        <taxon>Mycosphaerellaceae</taxon>
        <taxon>Sphaerulina</taxon>
    </lineage>
</organism>
<dbReference type="HOGENOM" id="CLU_007884_0_1_1"/>
<sequence>MPTYATYGKDGRRIQQPNSGLYGQVPNPKRIDIDNPHEGKPEPTVLIIGAGTFGTSTAYHLAQHYKDPSRVTIIDQAPCPPKPAASIDVNRVIRTDYANKLYCDLACETIHPWFWSEELGPYFHKVGWLMYEEEGSSLKSRIKSTFESRGSTQFQDVTLDQIPQQWTALRGTSHQGFQAAYFNPEAGWCDAASATQAFMKSAERRGIRRETGKVVSLIRNDDCGTISGARTLDGRIFEAEKVVLAAGPWTSQILSPTEEELNLPYESRIERQIQATGLVAAYYRVSDEEVQQLNQFQTPVVVYGGLGEIIPPDNSNSNTSSNKLMKYANSRSGIINTVPVNPSSPAGARISVPADDQYHIPECLKRETKAMISDRVLPDFARGKEPDYWRICWDAQTPTEDFLICKHPEKKLEGLYIATGGSFHSYKFLPIIGKYILNTLYNTSNGSEKDLAWGWKTPTSTPTSTKTTTTTEKEMKWVDIHERGLLSHKRVLKTELRELFARDKKGNTTSSRL</sequence>
<dbReference type="PANTHER" id="PTHR10961">
    <property type="entry name" value="PEROXISOMAL SARCOSINE OXIDASE"/>
    <property type="match status" value="1"/>
</dbReference>
<evidence type="ECO:0000256" key="4">
    <source>
        <dbReference type="ARBA" id="ARBA00022827"/>
    </source>
</evidence>
<dbReference type="EMBL" id="KB456266">
    <property type="protein sequence ID" value="EMF11554.1"/>
    <property type="molecule type" value="Genomic_DNA"/>
</dbReference>
<evidence type="ECO:0000256" key="3">
    <source>
        <dbReference type="ARBA" id="ARBA00022630"/>
    </source>
</evidence>
<dbReference type="GO" id="GO:0051698">
    <property type="term" value="F:saccharopine oxidase activity"/>
    <property type="evidence" value="ECO:0007669"/>
    <property type="project" value="TreeGrafter"/>
</dbReference>
<dbReference type="Gene3D" id="3.30.9.10">
    <property type="entry name" value="D-Amino Acid Oxidase, subunit A, domain 2"/>
    <property type="match status" value="1"/>
</dbReference>
<dbReference type="RefSeq" id="XP_016759675.1">
    <property type="nucleotide sequence ID" value="XM_016909032.1"/>
</dbReference>
<accession>M3BW59</accession>
<dbReference type="GeneID" id="27906169"/>
<evidence type="ECO:0000256" key="2">
    <source>
        <dbReference type="ARBA" id="ARBA00010989"/>
    </source>
</evidence>
<feature type="domain" description="FAD dependent oxidoreductase" evidence="7">
    <location>
        <begin position="45"/>
        <end position="436"/>
    </location>
</feature>
<reference evidence="8 9" key="1">
    <citation type="journal article" date="2012" name="PLoS Pathog.">
        <title>Diverse lifestyles and strategies of plant pathogenesis encoded in the genomes of eighteen Dothideomycetes fungi.</title>
        <authorList>
            <person name="Ohm R.A."/>
            <person name="Feau N."/>
            <person name="Henrissat B."/>
            <person name="Schoch C.L."/>
            <person name="Horwitz B.A."/>
            <person name="Barry K.W."/>
            <person name="Condon B.J."/>
            <person name="Copeland A.C."/>
            <person name="Dhillon B."/>
            <person name="Glaser F."/>
            <person name="Hesse C.N."/>
            <person name="Kosti I."/>
            <person name="LaButti K."/>
            <person name="Lindquist E.A."/>
            <person name="Lucas S."/>
            <person name="Salamov A.A."/>
            <person name="Bradshaw R.E."/>
            <person name="Ciuffetti L."/>
            <person name="Hamelin R.C."/>
            <person name="Kema G.H.J."/>
            <person name="Lawrence C."/>
            <person name="Scott J.A."/>
            <person name="Spatafora J.W."/>
            <person name="Turgeon B.G."/>
            <person name="de Wit P.J.G.M."/>
            <person name="Zhong S."/>
            <person name="Goodwin S.B."/>
            <person name="Grigoriev I.V."/>
        </authorList>
    </citation>
    <scope>NUCLEOTIDE SEQUENCE [LARGE SCALE GENOMIC DNA]</scope>
    <source>
        <strain evidence="8 9">SO2202</strain>
    </source>
</reference>
<dbReference type="STRING" id="692275.M3BW59"/>
<feature type="region of interest" description="Disordered" evidence="6">
    <location>
        <begin position="1"/>
        <end position="20"/>
    </location>
</feature>
<protein>
    <submittedName>
        <fullName evidence="8">FAD/NAD(P)-binding domain-containing protein</fullName>
    </submittedName>
</protein>
<keyword evidence="4" id="KW-0274">FAD</keyword>
<dbReference type="InterPro" id="IPR045170">
    <property type="entry name" value="MTOX"/>
</dbReference>
<evidence type="ECO:0000256" key="5">
    <source>
        <dbReference type="ARBA" id="ARBA00023002"/>
    </source>
</evidence>
<comment type="cofactor">
    <cofactor evidence="1">
        <name>FAD</name>
        <dbReference type="ChEBI" id="CHEBI:57692"/>
    </cofactor>
</comment>
<evidence type="ECO:0000256" key="1">
    <source>
        <dbReference type="ARBA" id="ARBA00001974"/>
    </source>
</evidence>
<dbReference type="Gene3D" id="3.50.50.60">
    <property type="entry name" value="FAD/NAD(P)-binding domain"/>
    <property type="match status" value="1"/>
</dbReference>
<keyword evidence="9" id="KW-1185">Reference proteome</keyword>
<comment type="similarity">
    <text evidence="2">Belongs to the MSOX/MTOX family.</text>
</comment>
<proteinExistence type="inferred from homology"/>
<dbReference type="GO" id="GO:0008115">
    <property type="term" value="F:sarcosine oxidase activity"/>
    <property type="evidence" value="ECO:0007669"/>
    <property type="project" value="TreeGrafter"/>
</dbReference>
<keyword evidence="5" id="KW-0560">Oxidoreductase</keyword>
<name>M3BW59_SPHMS</name>
<dbReference type="GO" id="GO:0050660">
    <property type="term" value="F:flavin adenine dinucleotide binding"/>
    <property type="evidence" value="ECO:0007669"/>
    <property type="project" value="InterPro"/>
</dbReference>
<dbReference type="PANTHER" id="PTHR10961:SF37">
    <property type="entry name" value="FAD DEPENDENT OXIDOREDUCTASE DOMAIN-CONTAINING PROTEIN"/>
    <property type="match status" value="1"/>
</dbReference>